<dbReference type="PaxDb" id="4097-A0A1S4CFN0"/>
<keyword evidence="6" id="KW-0812">Transmembrane</keyword>
<evidence type="ECO:0000256" key="7">
    <source>
        <dbReference type="ARBA" id="ARBA00022786"/>
    </source>
</evidence>
<dbReference type="KEGG" id="nta:107818476"/>
<keyword evidence="10" id="KW-1185">Reference proteome</keyword>
<dbReference type="OMA" id="IKHCNGV"/>
<dbReference type="InterPro" id="IPR021319">
    <property type="entry name" value="DUF2921"/>
</dbReference>
<dbReference type="STRING" id="4097.A0A1S4CFN0"/>
<dbReference type="InterPro" id="IPR057425">
    <property type="entry name" value="DUF2921_N"/>
</dbReference>
<dbReference type="Pfam" id="PF25333">
    <property type="entry name" value="DUF2921_N"/>
    <property type="match status" value="3"/>
</dbReference>
<dbReference type="AlphaFoldDB" id="A0A1S4CFN0"/>
<evidence type="ECO:0000256" key="8">
    <source>
        <dbReference type="ARBA" id="ARBA00022989"/>
    </source>
</evidence>
<dbReference type="OrthoDB" id="607498at2759"/>
<comment type="catalytic activity">
    <reaction evidence="1">
        <text>S-ubiquitinyl-[E2 ubiquitin-conjugating enzyme]-L-cysteine + [acceptor protein]-L-lysine = [E2 ubiquitin-conjugating enzyme]-L-cysteine + N(6)-ubiquitinyl-[acceptor protein]-L-lysine.</text>
        <dbReference type="EC" id="2.3.2.27"/>
    </reaction>
</comment>
<keyword evidence="9" id="KW-0472">Membrane</keyword>
<organism evidence="10 11">
    <name type="scientific">Nicotiana tabacum</name>
    <name type="common">Common tobacco</name>
    <dbReference type="NCBI Taxonomy" id="4097"/>
    <lineage>
        <taxon>Eukaryota</taxon>
        <taxon>Viridiplantae</taxon>
        <taxon>Streptophyta</taxon>
        <taxon>Embryophyta</taxon>
        <taxon>Tracheophyta</taxon>
        <taxon>Spermatophyta</taxon>
        <taxon>Magnoliopsida</taxon>
        <taxon>eudicotyledons</taxon>
        <taxon>Gunneridae</taxon>
        <taxon>Pentapetalae</taxon>
        <taxon>asterids</taxon>
        <taxon>lamiids</taxon>
        <taxon>Solanales</taxon>
        <taxon>Solanaceae</taxon>
        <taxon>Nicotianoideae</taxon>
        <taxon>Nicotianeae</taxon>
        <taxon>Nicotiana</taxon>
    </lineage>
</organism>
<accession>A0A1S4CFN0</accession>
<dbReference type="EC" id="2.3.2.27" evidence="4"/>
<dbReference type="GeneID" id="107818476"/>
<dbReference type="PANTHER" id="PTHR33389:SF22">
    <property type="entry name" value="FAMILY PROTEIN, PUTATIVE (DUF2921)-RELATED"/>
    <property type="match status" value="1"/>
</dbReference>
<evidence type="ECO:0000313" key="11">
    <source>
        <dbReference type="RefSeq" id="XP_016499987.2"/>
    </source>
</evidence>
<keyword evidence="5" id="KW-0808">Transferase</keyword>
<dbReference type="RefSeq" id="XP_016499987.1">
    <property type="nucleotide sequence ID" value="XM_016644501.1"/>
</dbReference>
<dbReference type="GO" id="GO:0061630">
    <property type="term" value="F:ubiquitin protein ligase activity"/>
    <property type="evidence" value="ECO:0007669"/>
    <property type="project" value="UniProtKB-EC"/>
</dbReference>
<dbReference type="PANTHER" id="PTHR33389">
    <property type="entry name" value="FAMILY PROTEIN, PUTATIVE (DUF2921)-RELATED"/>
    <property type="match status" value="1"/>
</dbReference>
<evidence type="ECO:0000256" key="9">
    <source>
        <dbReference type="ARBA" id="ARBA00023136"/>
    </source>
</evidence>
<evidence type="ECO:0000256" key="3">
    <source>
        <dbReference type="ARBA" id="ARBA00004906"/>
    </source>
</evidence>
<evidence type="ECO:0000256" key="6">
    <source>
        <dbReference type="ARBA" id="ARBA00022692"/>
    </source>
</evidence>
<evidence type="ECO:0000256" key="4">
    <source>
        <dbReference type="ARBA" id="ARBA00012483"/>
    </source>
</evidence>
<dbReference type="RefSeq" id="XP_016499987.2">
    <property type="nucleotide sequence ID" value="XM_016644501.2"/>
</dbReference>
<evidence type="ECO:0000256" key="5">
    <source>
        <dbReference type="ARBA" id="ARBA00022679"/>
    </source>
</evidence>
<keyword evidence="8" id="KW-1133">Transmembrane helix</keyword>
<name>A0A1S4CFN0_TOBAC</name>
<sequence length="946" mass="106741">MLHEHLITMENSSAPSPLQNPSSRFKLSIFTTSSSPKFQFSPLLLLLLLLLLSLNSSLGVSELPQIPYSPYCNDVVSSTPLSQASTPFNATPIFLTLRNAYVHAPVENAGKFNPKTLNFYTQNVYPTQNGKIFKLEGVLRFAGSVGPEFFGDFVHRRKLRLVYNRPPRFPTRGGGGYSREFRVSGFWDSGTGKLCMVGSGMRKLSSVDVVLKLVYFNSSDILRSVVNGTLERIDVNDNNAYTKPVEILGLSLRNYVYTLINKEVENHGFSEYGDSSNVSLGIDNPDRSVCSVISRAGTMEMMYLGNCSNGNCDFLGGNVSNFRPTMIWFNEIECGDNGRGRFLLSFGDGVSTRPTYLINQTLVAEGKWDEKTKTVDMIGCRIFNGSDAAAEKGFVGDCVVRLSLRLPKQWTLKERSVVVGEIWKRKDSNEKGNYGKVALHSLRNLVNRLDGLTYEYTVIDNVTRSCAKAMSYKGNGGKYPDVHSSDMRFDMMVRNKKKTEIFSYSAPLSVGDKFYRGASDSSVKLNDNQSTVVNVSYVLHFFAPPQFLYSVDHTPMTIEISAEGLYDSRSGHLCMVGCMYFSSRQGISQKNSSLDCEILVNIQYPPLNAKVRTGGRGTIESMRTKSDPLYFEPLELISNSIYTDQARNSIWRMDLEMTMVLISNTLACIFVGLQLFYVKKNPSVLPFISVVMLVVLTLAHMIPLLLNFEALFLVNRKKRNVYFGNDGWVEVNEVLIRIMTMIAFLLEFRLLQLIWSARAGDEIPKNSWISDKKVLYLSLPMYICGGLIAYFLHLSRNPHQMKLEYSLHFRYQQQTLWGELKTYAGLILDGFLLPQILFIVFCNTTEKALTPGFYVGTTLVRLMPHVYDLYRAHGNAWSFDYIYGNPKMDYYSTAWDIIICCGGLLLAVLTFLQQRFGGRCFLPSRYRESSTYEKVPVVSTESITEE</sequence>
<reference evidence="10" key="1">
    <citation type="journal article" date="2014" name="Nat. Commun.">
        <title>The tobacco genome sequence and its comparison with those of tomato and potato.</title>
        <authorList>
            <person name="Sierro N."/>
            <person name="Battey J.N."/>
            <person name="Ouadi S."/>
            <person name="Bakaher N."/>
            <person name="Bovet L."/>
            <person name="Willig A."/>
            <person name="Goepfert S."/>
            <person name="Peitsch M.C."/>
            <person name="Ivanov N.V."/>
        </authorList>
    </citation>
    <scope>NUCLEOTIDE SEQUENCE [LARGE SCALE GENOMIC DNA]</scope>
</reference>
<comment type="subcellular location">
    <subcellularLocation>
        <location evidence="2">Endomembrane system</location>
        <topology evidence="2">Multi-pass membrane protein</topology>
    </subcellularLocation>
</comment>
<evidence type="ECO:0000256" key="2">
    <source>
        <dbReference type="ARBA" id="ARBA00004127"/>
    </source>
</evidence>
<reference evidence="11" key="2">
    <citation type="submission" date="2025-08" db="UniProtKB">
        <authorList>
            <consortium name="RefSeq"/>
        </authorList>
    </citation>
    <scope>IDENTIFICATION</scope>
    <source>
        <tissue evidence="11">Leaf</tissue>
    </source>
</reference>
<evidence type="ECO:0000313" key="10">
    <source>
        <dbReference type="Proteomes" id="UP000790787"/>
    </source>
</evidence>
<evidence type="ECO:0000256" key="1">
    <source>
        <dbReference type="ARBA" id="ARBA00000900"/>
    </source>
</evidence>
<keyword evidence="7" id="KW-0833">Ubl conjugation pathway</keyword>
<proteinExistence type="predicted"/>
<dbReference type="GO" id="GO:0012505">
    <property type="term" value="C:endomembrane system"/>
    <property type="evidence" value="ECO:0007669"/>
    <property type="project" value="UniProtKB-SubCell"/>
</dbReference>
<dbReference type="Pfam" id="PF11145">
    <property type="entry name" value="DUF2921"/>
    <property type="match status" value="1"/>
</dbReference>
<comment type="pathway">
    <text evidence="3">Protein modification; protein ubiquitination.</text>
</comment>
<protein>
    <recommendedName>
        <fullName evidence="4">RING-type E3 ubiquitin transferase</fullName>
        <ecNumber evidence="4">2.3.2.27</ecNumber>
    </recommendedName>
</protein>
<gene>
    <name evidence="11" type="primary">LOC107818476</name>
</gene>
<dbReference type="Proteomes" id="UP000790787">
    <property type="component" value="Chromosome 17"/>
</dbReference>